<dbReference type="Proteomes" id="UP000219465">
    <property type="component" value="Unassembled WGS sequence"/>
</dbReference>
<keyword evidence="3" id="KW-1185">Reference proteome</keyword>
<dbReference type="PANTHER" id="PTHR22617:SF23">
    <property type="entry name" value="CHEMOTAXIS PROTEIN CHEW"/>
    <property type="match status" value="1"/>
</dbReference>
<dbReference type="SMART" id="SM00260">
    <property type="entry name" value="CheW"/>
    <property type="match status" value="1"/>
</dbReference>
<dbReference type="PROSITE" id="PS50851">
    <property type="entry name" value="CHEW"/>
    <property type="match status" value="1"/>
</dbReference>
<feature type="domain" description="CheW-like" evidence="1">
    <location>
        <begin position="8"/>
        <end position="148"/>
    </location>
</feature>
<dbReference type="Gene3D" id="2.40.50.180">
    <property type="entry name" value="CheA-289, Domain 4"/>
    <property type="match status" value="1"/>
</dbReference>
<dbReference type="GO" id="GO:0005829">
    <property type="term" value="C:cytosol"/>
    <property type="evidence" value="ECO:0007669"/>
    <property type="project" value="TreeGrafter"/>
</dbReference>
<evidence type="ECO:0000259" key="1">
    <source>
        <dbReference type="PROSITE" id="PS50851"/>
    </source>
</evidence>
<dbReference type="InterPro" id="IPR039315">
    <property type="entry name" value="CheW"/>
</dbReference>
<dbReference type="AlphaFoldDB" id="A0A286IFN4"/>
<dbReference type="GO" id="GO:0007165">
    <property type="term" value="P:signal transduction"/>
    <property type="evidence" value="ECO:0007669"/>
    <property type="project" value="InterPro"/>
</dbReference>
<dbReference type="SUPFAM" id="SSF50341">
    <property type="entry name" value="CheW-like"/>
    <property type="match status" value="1"/>
</dbReference>
<dbReference type="CDD" id="cd00732">
    <property type="entry name" value="CheW"/>
    <property type="match status" value="1"/>
</dbReference>
<dbReference type="OrthoDB" id="9794382at2"/>
<protein>
    <submittedName>
        <fullName evidence="2">Purine-binding chemotaxis protein CheW</fullName>
    </submittedName>
</protein>
<dbReference type="InterPro" id="IPR002545">
    <property type="entry name" value="CheW-lke_dom"/>
</dbReference>
<dbReference type="Pfam" id="PF01584">
    <property type="entry name" value="CheW"/>
    <property type="match status" value="1"/>
</dbReference>
<dbReference type="GO" id="GO:0006935">
    <property type="term" value="P:chemotaxis"/>
    <property type="evidence" value="ECO:0007669"/>
    <property type="project" value="InterPro"/>
</dbReference>
<proteinExistence type="predicted"/>
<dbReference type="Gene3D" id="2.30.30.40">
    <property type="entry name" value="SH3 Domains"/>
    <property type="match status" value="1"/>
</dbReference>
<gene>
    <name evidence="2" type="ORF">SAMN05877838_3067</name>
</gene>
<dbReference type="InterPro" id="IPR036061">
    <property type="entry name" value="CheW-like_dom_sf"/>
</dbReference>
<name>A0A286IFN4_9HYPH</name>
<evidence type="ECO:0000313" key="3">
    <source>
        <dbReference type="Proteomes" id="UP000219465"/>
    </source>
</evidence>
<dbReference type="EMBL" id="OCPC01000004">
    <property type="protein sequence ID" value="SOE18149.1"/>
    <property type="molecule type" value="Genomic_DNA"/>
</dbReference>
<accession>A0A286IFN4</accession>
<sequence>MRTSGTGMLELMAFSLGDQEFCIEVVSVREIRSWTPATVLPHSPDHVCGVINLRGAVLPVMDLARRLGLAAAEPSQESVIIVTHIGNQIVGLLVDSVSGIFTVSTDDIHAAPDVSKTMNKHEIRGMIPRDELMVCFLQIEALFGTIESEAA</sequence>
<organism evidence="2 3">
    <name type="scientific">Hoeflea halophila</name>
    <dbReference type="NCBI Taxonomy" id="714899"/>
    <lineage>
        <taxon>Bacteria</taxon>
        <taxon>Pseudomonadati</taxon>
        <taxon>Pseudomonadota</taxon>
        <taxon>Alphaproteobacteria</taxon>
        <taxon>Hyphomicrobiales</taxon>
        <taxon>Rhizobiaceae</taxon>
        <taxon>Hoeflea</taxon>
    </lineage>
</organism>
<evidence type="ECO:0000313" key="2">
    <source>
        <dbReference type="EMBL" id="SOE18149.1"/>
    </source>
</evidence>
<dbReference type="PANTHER" id="PTHR22617">
    <property type="entry name" value="CHEMOTAXIS SENSOR HISTIDINE KINASE-RELATED"/>
    <property type="match status" value="1"/>
</dbReference>
<reference evidence="3" key="1">
    <citation type="submission" date="2017-08" db="EMBL/GenBank/DDBJ databases">
        <authorList>
            <person name="Varghese N."/>
            <person name="Submissions S."/>
        </authorList>
    </citation>
    <scope>NUCLEOTIDE SEQUENCE [LARGE SCALE GENOMIC DNA]</scope>
    <source>
        <strain evidence="3">KCTC 23107</strain>
    </source>
</reference>